<dbReference type="PANTHER" id="PTHR21112">
    <property type="entry name" value="CHEMOSENSORY PROTEIN A 29A-RELATED"/>
    <property type="match status" value="1"/>
</dbReference>
<reference evidence="1 2" key="1">
    <citation type="journal article" date="2007" name="Nature">
        <title>Evolution of genes and genomes on the Drosophila phylogeny.</title>
        <authorList>
            <consortium name="Drosophila 12 Genomes Consortium"/>
            <person name="Clark A.G."/>
            <person name="Eisen M.B."/>
            <person name="Smith D.R."/>
            <person name="Bergman C.M."/>
            <person name="Oliver B."/>
            <person name="Markow T.A."/>
            <person name="Kaufman T.C."/>
            <person name="Kellis M."/>
            <person name="Gelbart W."/>
            <person name="Iyer V.N."/>
            <person name="Pollard D.A."/>
            <person name="Sackton T.B."/>
            <person name="Larracuente A.M."/>
            <person name="Singh N.D."/>
            <person name="Abad J.P."/>
            <person name="Abt D.N."/>
            <person name="Adryan B."/>
            <person name="Aguade M."/>
            <person name="Akashi H."/>
            <person name="Anderson W.W."/>
            <person name="Aquadro C.F."/>
            <person name="Ardell D.H."/>
            <person name="Arguello R."/>
            <person name="Artieri C.G."/>
            <person name="Barbash D.A."/>
            <person name="Barker D."/>
            <person name="Barsanti P."/>
            <person name="Batterham P."/>
            <person name="Batzoglou S."/>
            <person name="Begun D."/>
            <person name="Bhutkar A."/>
            <person name="Blanco E."/>
            <person name="Bosak S.A."/>
            <person name="Bradley R.K."/>
            <person name="Brand A.D."/>
            <person name="Brent M.R."/>
            <person name="Brooks A.N."/>
            <person name="Brown R.H."/>
            <person name="Butlin R.K."/>
            <person name="Caggese C."/>
            <person name="Calvi B.R."/>
            <person name="Bernardo de Carvalho A."/>
            <person name="Caspi A."/>
            <person name="Castrezana S."/>
            <person name="Celniker S.E."/>
            <person name="Chang J.L."/>
            <person name="Chapple C."/>
            <person name="Chatterji S."/>
            <person name="Chinwalla A."/>
            <person name="Civetta A."/>
            <person name="Clifton S.W."/>
            <person name="Comeron J.M."/>
            <person name="Costello J.C."/>
            <person name="Coyne J.A."/>
            <person name="Daub J."/>
            <person name="David R.G."/>
            <person name="Delcher A.L."/>
            <person name="Delehaunty K."/>
            <person name="Do C.B."/>
            <person name="Ebling H."/>
            <person name="Edwards K."/>
            <person name="Eickbush T."/>
            <person name="Evans J.D."/>
            <person name="Filipski A."/>
            <person name="Findeiss S."/>
            <person name="Freyhult E."/>
            <person name="Fulton L."/>
            <person name="Fulton R."/>
            <person name="Garcia A.C."/>
            <person name="Gardiner A."/>
            <person name="Garfield D.A."/>
            <person name="Garvin B.E."/>
            <person name="Gibson G."/>
            <person name="Gilbert D."/>
            <person name="Gnerre S."/>
            <person name="Godfrey J."/>
            <person name="Good R."/>
            <person name="Gotea V."/>
            <person name="Gravely B."/>
            <person name="Greenberg A.J."/>
            <person name="Griffiths-Jones S."/>
            <person name="Gross S."/>
            <person name="Guigo R."/>
            <person name="Gustafson E.A."/>
            <person name="Haerty W."/>
            <person name="Hahn M.W."/>
            <person name="Halligan D.L."/>
            <person name="Halpern A.L."/>
            <person name="Halter G.M."/>
            <person name="Han M.V."/>
            <person name="Heger A."/>
            <person name="Hillier L."/>
            <person name="Hinrichs A.S."/>
            <person name="Holmes I."/>
            <person name="Hoskins R.A."/>
            <person name="Hubisz M.J."/>
            <person name="Hultmark D."/>
            <person name="Huntley M.A."/>
            <person name="Jaffe D.B."/>
            <person name="Jagadeeshan S."/>
            <person name="Jeck W.R."/>
            <person name="Johnson J."/>
            <person name="Jones C.D."/>
            <person name="Jordan W.C."/>
            <person name="Karpen G.H."/>
            <person name="Kataoka E."/>
            <person name="Keightley P.D."/>
            <person name="Kheradpour P."/>
            <person name="Kirkness E.F."/>
            <person name="Koerich L.B."/>
            <person name="Kristiansen K."/>
            <person name="Kudrna D."/>
            <person name="Kulathinal R.J."/>
            <person name="Kumar S."/>
            <person name="Kwok R."/>
            <person name="Lander E."/>
            <person name="Langley C.H."/>
            <person name="Lapoint R."/>
            <person name="Lazzaro B.P."/>
            <person name="Lee S.J."/>
            <person name="Levesque L."/>
            <person name="Li R."/>
            <person name="Lin C.F."/>
            <person name="Lin M.F."/>
            <person name="Lindblad-Toh K."/>
            <person name="Llopart A."/>
            <person name="Long M."/>
            <person name="Low L."/>
            <person name="Lozovsky E."/>
            <person name="Lu J."/>
            <person name="Luo M."/>
            <person name="Machado C.A."/>
            <person name="Makalowski W."/>
            <person name="Marzo M."/>
            <person name="Matsuda M."/>
            <person name="Matzkin L."/>
            <person name="McAllister B."/>
            <person name="McBride C.S."/>
            <person name="McKernan B."/>
            <person name="McKernan K."/>
            <person name="Mendez-Lago M."/>
            <person name="Minx P."/>
            <person name="Mollenhauer M.U."/>
            <person name="Montooth K."/>
            <person name="Mount S.M."/>
            <person name="Mu X."/>
            <person name="Myers E."/>
            <person name="Negre B."/>
            <person name="Newfeld S."/>
            <person name="Nielsen R."/>
            <person name="Noor M.A."/>
            <person name="O'Grady P."/>
            <person name="Pachter L."/>
            <person name="Papaceit M."/>
            <person name="Parisi M.J."/>
            <person name="Parisi M."/>
            <person name="Parts L."/>
            <person name="Pedersen J.S."/>
            <person name="Pesole G."/>
            <person name="Phillippy A.M."/>
            <person name="Ponting C.P."/>
            <person name="Pop M."/>
            <person name="Porcelli D."/>
            <person name="Powell J.R."/>
            <person name="Prohaska S."/>
            <person name="Pruitt K."/>
            <person name="Puig M."/>
            <person name="Quesneville H."/>
            <person name="Ram K.R."/>
            <person name="Rand D."/>
            <person name="Rasmussen M.D."/>
            <person name="Reed L.K."/>
            <person name="Reenan R."/>
            <person name="Reily A."/>
            <person name="Remington K.A."/>
            <person name="Rieger T.T."/>
            <person name="Ritchie M.G."/>
            <person name="Robin C."/>
            <person name="Rogers Y.H."/>
            <person name="Rohde C."/>
            <person name="Rozas J."/>
            <person name="Rubenfield M.J."/>
            <person name="Ruiz A."/>
            <person name="Russo S."/>
            <person name="Salzberg S.L."/>
            <person name="Sanchez-Gracia A."/>
            <person name="Saranga D.J."/>
            <person name="Sato H."/>
            <person name="Schaeffer S.W."/>
            <person name="Schatz M.C."/>
            <person name="Schlenke T."/>
            <person name="Schwartz R."/>
            <person name="Segarra C."/>
            <person name="Singh R.S."/>
            <person name="Sirot L."/>
            <person name="Sirota M."/>
            <person name="Sisneros N.B."/>
            <person name="Smith C.D."/>
            <person name="Smith T.F."/>
            <person name="Spieth J."/>
            <person name="Stage D.E."/>
            <person name="Stark A."/>
            <person name="Stephan W."/>
            <person name="Strausberg R.L."/>
            <person name="Strempel S."/>
            <person name="Sturgill D."/>
            <person name="Sutton G."/>
            <person name="Sutton G.G."/>
            <person name="Tao W."/>
            <person name="Teichmann S."/>
            <person name="Tobari Y.N."/>
            <person name="Tomimura Y."/>
            <person name="Tsolas J.M."/>
            <person name="Valente V.L."/>
            <person name="Venter E."/>
            <person name="Venter J.C."/>
            <person name="Vicario S."/>
            <person name="Vieira F.G."/>
            <person name="Vilella A.J."/>
            <person name="Villasante A."/>
            <person name="Walenz B."/>
            <person name="Wang J."/>
            <person name="Wasserman M."/>
            <person name="Watts T."/>
            <person name="Wilson D."/>
            <person name="Wilson R.K."/>
            <person name="Wing R.A."/>
            <person name="Wolfner M.F."/>
            <person name="Wong A."/>
            <person name="Wong G.K."/>
            <person name="Wu C.I."/>
            <person name="Wu G."/>
            <person name="Yamamoto D."/>
            <person name="Yang H.P."/>
            <person name="Yang S.P."/>
            <person name="Yorke J.A."/>
            <person name="Yoshida K."/>
            <person name="Zdobnov E."/>
            <person name="Zhang P."/>
            <person name="Zhang Y."/>
            <person name="Zimin A.V."/>
            <person name="Baldwin J."/>
            <person name="Abdouelleil A."/>
            <person name="Abdulkadir J."/>
            <person name="Abebe A."/>
            <person name="Abera B."/>
            <person name="Abreu J."/>
            <person name="Acer S.C."/>
            <person name="Aftuck L."/>
            <person name="Alexander A."/>
            <person name="An P."/>
            <person name="Anderson E."/>
            <person name="Anderson S."/>
            <person name="Arachi H."/>
            <person name="Azer M."/>
            <person name="Bachantsang P."/>
            <person name="Barry A."/>
            <person name="Bayul T."/>
            <person name="Berlin A."/>
            <person name="Bessette D."/>
            <person name="Bloom T."/>
            <person name="Blye J."/>
            <person name="Boguslavskiy L."/>
            <person name="Bonnet C."/>
            <person name="Boukhgalter B."/>
            <person name="Bourzgui I."/>
            <person name="Brown A."/>
            <person name="Cahill P."/>
            <person name="Channer S."/>
            <person name="Cheshatsang Y."/>
            <person name="Chuda L."/>
            <person name="Citroen M."/>
            <person name="Collymore A."/>
            <person name="Cooke P."/>
            <person name="Costello M."/>
            <person name="D'Aco K."/>
            <person name="Daza R."/>
            <person name="De Haan G."/>
            <person name="DeGray S."/>
            <person name="DeMaso C."/>
            <person name="Dhargay N."/>
            <person name="Dooley K."/>
            <person name="Dooley E."/>
            <person name="Doricent M."/>
            <person name="Dorje P."/>
            <person name="Dorjee K."/>
            <person name="Dupes A."/>
            <person name="Elong R."/>
            <person name="Falk J."/>
            <person name="Farina A."/>
            <person name="Faro S."/>
            <person name="Ferguson D."/>
            <person name="Fisher S."/>
            <person name="Foley C.D."/>
            <person name="Franke A."/>
            <person name="Friedrich D."/>
            <person name="Gadbois L."/>
            <person name="Gearin G."/>
            <person name="Gearin C.R."/>
            <person name="Giannoukos G."/>
            <person name="Goode T."/>
            <person name="Graham J."/>
            <person name="Grandbois E."/>
            <person name="Grewal S."/>
            <person name="Gyaltsen K."/>
            <person name="Hafez N."/>
            <person name="Hagos B."/>
            <person name="Hall J."/>
            <person name="Henson C."/>
            <person name="Hollinger A."/>
            <person name="Honan T."/>
            <person name="Huard M.D."/>
            <person name="Hughes L."/>
            <person name="Hurhula B."/>
            <person name="Husby M.E."/>
            <person name="Kamat A."/>
            <person name="Kanga B."/>
            <person name="Kashin S."/>
            <person name="Khazanovich D."/>
            <person name="Kisner P."/>
            <person name="Lance K."/>
            <person name="Lara M."/>
            <person name="Lee W."/>
            <person name="Lennon N."/>
            <person name="Letendre F."/>
            <person name="LeVine R."/>
            <person name="Lipovsky A."/>
            <person name="Liu X."/>
            <person name="Liu J."/>
            <person name="Liu S."/>
            <person name="Lokyitsang T."/>
            <person name="Lokyitsang Y."/>
            <person name="Lubonja R."/>
            <person name="Lui A."/>
            <person name="MacDonald P."/>
            <person name="Magnisalis V."/>
            <person name="Maru K."/>
            <person name="Matthews C."/>
            <person name="McCusker W."/>
            <person name="McDonough S."/>
            <person name="Mehta T."/>
            <person name="Meldrim J."/>
            <person name="Meneus L."/>
            <person name="Mihai O."/>
            <person name="Mihalev A."/>
            <person name="Mihova T."/>
            <person name="Mittelman R."/>
            <person name="Mlenga V."/>
            <person name="Montmayeur A."/>
            <person name="Mulrain L."/>
            <person name="Navidi A."/>
            <person name="Naylor J."/>
            <person name="Negash T."/>
            <person name="Nguyen T."/>
            <person name="Nguyen N."/>
            <person name="Nicol R."/>
            <person name="Norbu C."/>
            <person name="Norbu N."/>
            <person name="Novod N."/>
            <person name="O'Neill B."/>
            <person name="Osman S."/>
            <person name="Markiewicz E."/>
            <person name="Oyono O.L."/>
            <person name="Patti C."/>
            <person name="Phunkhang P."/>
            <person name="Pierre F."/>
            <person name="Priest M."/>
            <person name="Raghuraman S."/>
            <person name="Rege F."/>
            <person name="Reyes R."/>
            <person name="Rise C."/>
            <person name="Rogov P."/>
            <person name="Ross K."/>
            <person name="Ryan E."/>
            <person name="Settipalli S."/>
            <person name="Shea T."/>
            <person name="Sherpa N."/>
            <person name="Shi L."/>
            <person name="Shih D."/>
            <person name="Sparrow T."/>
            <person name="Spaulding J."/>
            <person name="Stalker J."/>
            <person name="Stange-Thomann N."/>
            <person name="Stavropoulos S."/>
            <person name="Stone C."/>
            <person name="Strader C."/>
            <person name="Tesfaye S."/>
            <person name="Thomson T."/>
            <person name="Thoulutsang Y."/>
            <person name="Thoulutsang D."/>
            <person name="Topham K."/>
            <person name="Topping I."/>
            <person name="Tsamla T."/>
            <person name="Vassiliev H."/>
            <person name="Vo A."/>
            <person name="Wangchuk T."/>
            <person name="Wangdi T."/>
            <person name="Weiand M."/>
            <person name="Wilkinson J."/>
            <person name="Wilson A."/>
            <person name="Yadav S."/>
            <person name="Young G."/>
            <person name="Yu Q."/>
            <person name="Zembek L."/>
            <person name="Zhong D."/>
            <person name="Zimmer A."/>
            <person name="Zwirko Z."/>
            <person name="Jaffe D.B."/>
            <person name="Alvarez P."/>
            <person name="Brockman W."/>
            <person name="Butler J."/>
            <person name="Chin C."/>
            <person name="Gnerre S."/>
            <person name="Grabherr M."/>
            <person name="Kleber M."/>
            <person name="Mauceli E."/>
            <person name="MacCallum I."/>
        </authorList>
    </citation>
    <scope>NUCLEOTIDE SEQUENCE [LARGE SCALE GENOMIC DNA]</scope>
    <source>
        <strain evidence="2">Tucson 14024-0371.13</strain>
    </source>
</reference>
<evidence type="ECO:0000313" key="2">
    <source>
        <dbReference type="Proteomes" id="UP000007801"/>
    </source>
</evidence>
<keyword evidence="2" id="KW-1185">Reference proteome</keyword>
<dbReference type="HOGENOM" id="CLU_2063836_0_0_1"/>
<gene>
    <name evidence="1" type="primary">Dana\GF19868</name>
    <name evidence="1" type="synonym">dana_GLEANR_22275</name>
    <name evidence="1" type="ORF">GF19868</name>
</gene>
<evidence type="ECO:0000313" key="1">
    <source>
        <dbReference type="EMBL" id="EDV44156.1"/>
    </source>
</evidence>
<dbReference type="OrthoDB" id="7851871at2759"/>
<dbReference type="STRING" id="7217.B3LZW6"/>
<protein>
    <submittedName>
        <fullName evidence="1">Uncharacterized protein</fullName>
    </submittedName>
</protein>
<dbReference type="OMA" id="IMPRGYL"/>
<dbReference type="PANTHER" id="PTHR21112:SF0">
    <property type="entry name" value="CHEMOSENSORY PROTEIN A 29A-RELATED"/>
    <property type="match status" value="1"/>
</dbReference>
<proteinExistence type="predicted"/>
<dbReference type="InParanoid" id="B3LZW6"/>
<sequence>MDDENFSGSGEAFNDAEGNGEYKQLPFYMPKQPICKMLRTYWSYANASVKYGENTDYPVHTLPCPIPKGTYYIKDVEINTDGWPLVMPRGFLKGVVSLYDKNEMVGTLAALIHITDKHS</sequence>
<dbReference type="PhylomeDB" id="B3LZW6"/>
<dbReference type="FunCoup" id="B3LZW6">
    <property type="interactions" value="6"/>
</dbReference>
<organism evidence="1 2">
    <name type="scientific">Drosophila ananassae</name>
    <name type="common">Fruit fly</name>
    <dbReference type="NCBI Taxonomy" id="7217"/>
    <lineage>
        <taxon>Eukaryota</taxon>
        <taxon>Metazoa</taxon>
        <taxon>Ecdysozoa</taxon>
        <taxon>Arthropoda</taxon>
        <taxon>Hexapoda</taxon>
        <taxon>Insecta</taxon>
        <taxon>Pterygota</taxon>
        <taxon>Neoptera</taxon>
        <taxon>Endopterygota</taxon>
        <taxon>Diptera</taxon>
        <taxon>Brachycera</taxon>
        <taxon>Muscomorpha</taxon>
        <taxon>Ephydroidea</taxon>
        <taxon>Drosophilidae</taxon>
        <taxon>Drosophila</taxon>
        <taxon>Sophophora</taxon>
    </lineage>
</organism>
<dbReference type="Proteomes" id="UP000007801">
    <property type="component" value="Unassembled WGS sequence"/>
</dbReference>
<dbReference type="GeneID" id="6502609"/>
<dbReference type="KEGG" id="dan:6502609"/>
<dbReference type="InterPro" id="IPR010512">
    <property type="entry name" value="DUF1091"/>
</dbReference>
<accession>B3LZW6</accession>
<name>B3LZW6_DROAN</name>
<dbReference type="EMBL" id="CH902617">
    <property type="protein sequence ID" value="EDV44156.1"/>
    <property type="molecule type" value="Genomic_DNA"/>
</dbReference>
<dbReference type="AlphaFoldDB" id="B3LZW6"/>
<dbReference type="Pfam" id="PF06477">
    <property type="entry name" value="DUF1091"/>
    <property type="match status" value="1"/>
</dbReference>